<feature type="region of interest" description="Disordered" evidence="1">
    <location>
        <begin position="1"/>
        <end position="52"/>
    </location>
</feature>
<name>A0A9P0L1V4_ACAOB</name>
<protein>
    <submittedName>
        <fullName evidence="2">Uncharacterized protein</fullName>
    </submittedName>
</protein>
<evidence type="ECO:0000313" key="2">
    <source>
        <dbReference type="EMBL" id="CAH1982429.1"/>
    </source>
</evidence>
<gene>
    <name evidence="2" type="ORF">ACAOBT_LOCUS15007</name>
</gene>
<reference evidence="2" key="1">
    <citation type="submission" date="2022-03" db="EMBL/GenBank/DDBJ databases">
        <authorList>
            <person name="Sayadi A."/>
        </authorList>
    </citation>
    <scope>NUCLEOTIDE SEQUENCE</scope>
</reference>
<dbReference type="EMBL" id="CAKOFQ010006921">
    <property type="protein sequence ID" value="CAH1982429.1"/>
    <property type="molecule type" value="Genomic_DNA"/>
</dbReference>
<proteinExistence type="predicted"/>
<sequence length="78" mass="8642">MIGAGRENAGIKRRFSGKCGPRSKRQTTIVNVGDHLPSEGPSRRRCQQCSRNNKATRTKLLATFDYVTAISNTTDVFN</sequence>
<dbReference type="OrthoDB" id="6768848at2759"/>
<dbReference type="AlphaFoldDB" id="A0A9P0L1V4"/>
<evidence type="ECO:0000313" key="3">
    <source>
        <dbReference type="Proteomes" id="UP001152888"/>
    </source>
</evidence>
<dbReference type="Proteomes" id="UP001152888">
    <property type="component" value="Unassembled WGS sequence"/>
</dbReference>
<comment type="caution">
    <text evidence="2">The sequence shown here is derived from an EMBL/GenBank/DDBJ whole genome shotgun (WGS) entry which is preliminary data.</text>
</comment>
<organism evidence="2 3">
    <name type="scientific">Acanthoscelides obtectus</name>
    <name type="common">Bean weevil</name>
    <name type="synonym">Bruchus obtectus</name>
    <dbReference type="NCBI Taxonomy" id="200917"/>
    <lineage>
        <taxon>Eukaryota</taxon>
        <taxon>Metazoa</taxon>
        <taxon>Ecdysozoa</taxon>
        <taxon>Arthropoda</taxon>
        <taxon>Hexapoda</taxon>
        <taxon>Insecta</taxon>
        <taxon>Pterygota</taxon>
        <taxon>Neoptera</taxon>
        <taxon>Endopterygota</taxon>
        <taxon>Coleoptera</taxon>
        <taxon>Polyphaga</taxon>
        <taxon>Cucujiformia</taxon>
        <taxon>Chrysomeloidea</taxon>
        <taxon>Chrysomelidae</taxon>
        <taxon>Bruchinae</taxon>
        <taxon>Bruchini</taxon>
        <taxon>Acanthoscelides</taxon>
    </lineage>
</organism>
<accession>A0A9P0L1V4</accession>
<evidence type="ECO:0000256" key="1">
    <source>
        <dbReference type="SAM" id="MobiDB-lite"/>
    </source>
</evidence>
<feature type="compositionally biased region" description="Basic residues" evidence="1">
    <location>
        <begin position="11"/>
        <end position="25"/>
    </location>
</feature>
<keyword evidence="3" id="KW-1185">Reference proteome</keyword>